<dbReference type="Gene3D" id="1.10.260.40">
    <property type="entry name" value="lambda repressor-like DNA-binding domains"/>
    <property type="match status" value="1"/>
</dbReference>
<dbReference type="InterPro" id="IPR001387">
    <property type="entry name" value="Cro/C1-type_HTH"/>
</dbReference>
<dbReference type="RefSeq" id="WP_156302166.1">
    <property type="nucleotide sequence ID" value="NZ_AZFJ01000059.1"/>
</dbReference>
<dbReference type="EMBL" id="AZFJ01000059">
    <property type="protein sequence ID" value="KRL84725.1"/>
    <property type="molecule type" value="Genomic_DNA"/>
</dbReference>
<comment type="caution">
    <text evidence="2">The sequence shown here is derived from an EMBL/GenBank/DDBJ whole genome shotgun (WGS) entry which is preliminary data.</text>
</comment>
<accession>A0A0R1U1I1</accession>
<feature type="domain" description="HTH cro/C1-type" evidence="1">
    <location>
        <begin position="34"/>
        <end position="76"/>
    </location>
</feature>
<dbReference type="PATRIC" id="fig|1423783.4.peg.2092"/>
<dbReference type="GO" id="GO:0003677">
    <property type="term" value="F:DNA binding"/>
    <property type="evidence" value="ECO:0007669"/>
    <property type="project" value="InterPro"/>
</dbReference>
<dbReference type="SUPFAM" id="SSF47413">
    <property type="entry name" value="lambda repressor-like DNA-binding domains"/>
    <property type="match status" value="1"/>
</dbReference>
<name>A0A0R1U1I1_9LACO</name>
<dbReference type="STRING" id="1423783.FC50_GL002042"/>
<dbReference type="InterPro" id="IPR010982">
    <property type="entry name" value="Lambda_DNA-bd_dom_sf"/>
</dbReference>
<dbReference type="CDD" id="cd00093">
    <property type="entry name" value="HTH_XRE"/>
    <property type="match status" value="1"/>
</dbReference>
<dbReference type="Proteomes" id="UP000051922">
    <property type="component" value="Unassembled WGS sequence"/>
</dbReference>
<gene>
    <name evidence="2" type="ORF">FC50_GL002042</name>
</gene>
<dbReference type="AlphaFoldDB" id="A0A0R1U1I1"/>
<dbReference type="PROSITE" id="PS50943">
    <property type="entry name" value="HTH_CROC1"/>
    <property type="match status" value="1"/>
</dbReference>
<organism evidence="2 3">
    <name type="scientific">Lacticaseibacillus pantheris DSM 15945 = JCM 12539 = NBRC 106106</name>
    <dbReference type="NCBI Taxonomy" id="1423783"/>
    <lineage>
        <taxon>Bacteria</taxon>
        <taxon>Bacillati</taxon>
        <taxon>Bacillota</taxon>
        <taxon>Bacilli</taxon>
        <taxon>Lactobacillales</taxon>
        <taxon>Lactobacillaceae</taxon>
        <taxon>Lacticaseibacillus</taxon>
    </lineage>
</organism>
<evidence type="ECO:0000313" key="3">
    <source>
        <dbReference type="Proteomes" id="UP000051922"/>
    </source>
</evidence>
<evidence type="ECO:0000313" key="2">
    <source>
        <dbReference type="EMBL" id="KRL84725.1"/>
    </source>
</evidence>
<proteinExistence type="predicted"/>
<dbReference type="OrthoDB" id="2320317at2"/>
<evidence type="ECO:0000259" key="1">
    <source>
        <dbReference type="PROSITE" id="PS50943"/>
    </source>
</evidence>
<keyword evidence="3" id="KW-1185">Reference proteome</keyword>
<sequence>MLNRNNKISPTDIGDFSAADTIEETLAFQNIEHADFAKRIGVSEKHLSQVLHRKAFISPTVALSIEKVTGIPARMLLTLDVQYRLAHTDKPTRSSKPDDQKYLKQYDWATA</sequence>
<protein>
    <recommendedName>
        <fullName evidence="1">HTH cro/C1-type domain-containing protein</fullName>
    </recommendedName>
</protein>
<reference evidence="2 3" key="1">
    <citation type="journal article" date="2015" name="Genome Announc.">
        <title>Expanding the biotechnology potential of lactobacilli through comparative genomics of 213 strains and associated genera.</title>
        <authorList>
            <person name="Sun Z."/>
            <person name="Harris H.M."/>
            <person name="McCann A."/>
            <person name="Guo C."/>
            <person name="Argimon S."/>
            <person name="Zhang W."/>
            <person name="Yang X."/>
            <person name="Jeffery I.B."/>
            <person name="Cooney J.C."/>
            <person name="Kagawa T.F."/>
            <person name="Liu W."/>
            <person name="Song Y."/>
            <person name="Salvetti E."/>
            <person name="Wrobel A."/>
            <person name="Rasinkangas P."/>
            <person name="Parkhill J."/>
            <person name="Rea M.C."/>
            <person name="O'Sullivan O."/>
            <person name="Ritari J."/>
            <person name="Douillard F.P."/>
            <person name="Paul Ross R."/>
            <person name="Yang R."/>
            <person name="Briner A.E."/>
            <person name="Felis G.E."/>
            <person name="de Vos W.M."/>
            <person name="Barrangou R."/>
            <person name="Klaenhammer T.R."/>
            <person name="Caufield P.W."/>
            <person name="Cui Y."/>
            <person name="Zhang H."/>
            <person name="O'Toole P.W."/>
        </authorList>
    </citation>
    <scope>NUCLEOTIDE SEQUENCE [LARGE SCALE GENOMIC DNA]</scope>
    <source>
        <strain evidence="2 3">DSM 15945</strain>
    </source>
</reference>